<organism evidence="1">
    <name type="scientific">Arundo donax</name>
    <name type="common">Giant reed</name>
    <name type="synonym">Donax arundinaceus</name>
    <dbReference type="NCBI Taxonomy" id="35708"/>
    <lineage>
        <taxon>Eukaryota</taxon>
        <taxon>Viridiplantae</taxon>
        <taxon>Streptophyta</taxon>
        <taxon>Embryophyta</taxon>
        <taxon>Tracheophyta</taxon>
        <taxon>Spermatophyta</taxon>
        <taxon>Magnoliopsida</taxon>
        <taxon>Liliopsida</taxon>
        <taxon>Poales</taxon>
        <taxon>Poaceae</taxon>
        <taxon>PACMAD clade</taxon>
        <taxon>Arundinoideae</taxon>
        <taxon>Arundineae</taxon>
        <taxon>Arundo</taxon>
    </lineage>
</organism>
<evidence type="ECO:0000313" key="1">
    <source>
        <dbReference type="EMBL" id="JAD56296.1"/>
    </source>
</evidence>
<sequence>MIIHCQFSSGREKPIQVSLSC</sequence>
<reference evidence="1" key="2">
    <citation type="journal article" date="2015" name="Data Brief">
        <title>Shoot transcriptome of the giant reed, Arundo donax.</title>
        <authorList>
            <person name="Barrero R.A."/>
            <person name="Guerrero F.D."/>
            <person name="Moolhuijzen P."/>
            <person name="Goolsby J.A."/>
            <person name="Tidwell J."/>
            <person name="Bellgard S.E."/>
            <person name="Bellgard M.I."/>
        </authorList>
    </citation>
    <scope>NUCLEOTIDE SEQUENCE</scope>
    <source>
        <tissue evidence="1">Shoot tissue taken approximately 20 cm above the soil surface</tissue>
    </source>
</reference>
<dbReference type="EMBL" id="GBRH01241599">
    <property type="protein sequence ID" value="JAD56296.1"/>
    <property type="molecule type" value="Transcribed_RNA"/>
</dbReference>
<reference evidence="1" key="1">
    <citation type="submission" date="2014-09" db="EMBL/GenBank/DDBJ databases">
        <authorList>
            <person name="Magalhaes I.L.F."/>
            <person name="Oliveira U."/>
            <person name="Santos F.R."/>
            <person name="Vidigal T.H.D.A."/>
            <person name="Brescovit A.D."/>
            <person name="Santos A.J."/>
        </authorList>
    </citation>
    <scope>NUCLEOTIDE SEQUENCE</scope>
    <source>
        <tissue evidence="1">Shoot tissue taken approximately 20 cm above the soil surface</tissue>
    </source>
</reference>
<proteinExistence type="predicted"/>
<accession>A0A0A9AYU5</accession>
<name>A0A0A9AYU5_ARUDO</name>
<dbReference type="AlphaFoldDB" id="A0A0A9AYU5"/>
<protein>
    <submittedName>
        <fullName evidence="1">Uncharacterized protein</fullName>
    </submittedName>
</protein>